<accession>A0ABP9G474</accession>
<evidence type="ECO:0000313" key="1">
    <source>
        <dbReference type="EMBL" id="GAA4928076.1"/>
    </source>
</evidence>
<name>A0ABP9G474_9MICC</name>
<dbReference type="EMBL" id="BAABLW010000007">
    <property type="protein sequence ID" value="GAA4928076.1"/>
    <property type="molecule type" value="Genomic_DNA"/>
</dbReference>
<proteinExistence type="predicted"/>
<sequence>MWLLQELQDCSLAQILGPASSDVGAGAAVLHFFPGRSSPSLVFCPARQGLTQSQYESFMR</sequence>
<reference evidence="2" key="1">
    <citation type="journal article" date="2019" name="Int. J. Syst. Evol. Microbiol.">
        <title>The Global Catalogue of Microorganisms (GCM) 10K type strain sequencing project: providing services to taxonomists for standard genome sequencing and annotation.</title>
        <authorList>
            <consortium name="The Broad Institute Genomics Platform"/>
            <consortium name="The Broad Institute Genome Sequencing Center for Infectious Disease"/>
            <person name="Wu L."/>
            <person name="Ma J."/>
        </authorList>
    </citation>
    <scope>NUCLEOTIDE SEQUENCE [LARGE SCALE GENOMIC DNA]</scope>
    <source>
        <strain evidence="2">JCM 19129</strain>
    </source>
</reference>
<organism evidence="1 2">
    <name type="scientific">Nesterenkonia rhizosphaerae</name>
    <dbReference type="NCBI Taxonomy" id="1348272"/>
    <lineage>
        <taxon>Bacteria</taxon>
        <taxon>Bacillati</taxon>
        <taxon>Actinomycetota</taxon>
        <taxon>Actinomycetes</taxon>
        <taxon>Micrococcales</taxon>
        <taxon>Micrococcaceae</taxon>
        <taxon>Nesterenkonia</taxon>
    </lineage>
</organism>
<comment type="caution">
    <text evidence="1">The sequence shown here is derived from an EMBL/GenBank/DDBJ whole genome shotgun (WGS) entry which is preliminary data.</text>
</comment>
<dbReference type="Proteomes" id="UP001500368">
    <property type="component" value="Unassembled WGS sequence"/>
</dbReference>
<gene>
    <name evidence="1" type="ORF">GCM10025790_28020</name>
</gene>
<keyword evidence="2" id="KW-1185">Reference proteome</keyword>
<evidence type="ECO:0000313" key="2">
    <source>
        <dbReference type="Proteomes" id="UP001500368"/>
    </source>
</evidence>
<protein>
    <submittedName>
        <fullName evidence="1">Uncharacterized protein</fullName>
    </submittedName>
</protein>